<accession>A0AAE0Z2A7</accession>
<keyword evidence="3" id="KW-1185">Reference proteome</keyword>
<comment type="caution">
    <text evidence="2">The sequence shown here is derived from an EMBL/GenBank/DDBJ whole genome shotgun (WGS) entry which is preliminary data.</text>
</comment>
<organism evidence="2 3">
    <name type="scientific">Elysia crispata</name>
    <name type="common">lettuce slug</name>
    <dbReference type="NCBI Taxonomy" id="231223"/>
    <lineage>
        <taxon>Eukaryota</taxon>
        <taxon>Metazoa</taxon>
        <taxon>Spiralia</taxon>
        <taxon>Lophotrochozoa</taxon>
        <taxon>Mollusca</taxon>
        <taxon>Gastropoda</taxon>
        <taxon>Heterobranchia</taxon>
        <taxon>Euthyneura</taxon>
        <taxon>Panpulmonata</taxon>
        <taxon>Sacoglossa</taxon>
        <taxon>Placobranchoidea</taxon>
        <taxon>Plakobranchidae</taxon>
        <taxon>Elysia</taxon>
    </lineage>
</organism>
<feature type="compositionally biased region" description="Polar residues" evidence="1">
    <location>
        <begin position="61"/>
        <end position="72"/>
    </location>
</feature>
<evidence type="ECO:0000313" key="2">
    <source>
        <dbReference type="EMBL" id="KAK3761305.1"/>
    </source>
</evidence>
<name>A0AAE0Z2A7_9GAST</name>
<reference evidence="2" key="1">
    <citation type="journal article" date="2023" name="G3 (Bethesda)">
        <title>A reference genome for the long-term kleptoplast-retaining sea slug Elysia crispata morphotype clarki.</title>
        <authorList>
            <person name="Eastman K.E."/>
            <person name="Pendleton A.L."/>
            <person name="Shaikh M.A."/>
            <person name="Suttiyut T."/>
            <person name="Ogas R."/>
            <person name="Tomko P."/>
            <person name="Gavelis G."/>
            <person name="Widhalm J.R."/>
            <person name="Wisecaver J.H."/>
        </authorList>
    </citation>
    <scope>NUCLEOTIDE SEQUENCE</scope>
    <source>
        <strain evidence="2">ECLA1</strain>
    </source>
</reference>
<protein>
    <submittedName>
        <fullName evidence="2">Uncharacterized protein</fullName>
    </submittedName>
</protein>
<sequence>MPYGCFIRVPHRLLDKAAHQRGTPVPASWSPSRTPPVTPVSSDPDSSRRLLIPGDLGLSALTPQSPGATSTIPPAAGATLETNSSNTVLALVL</sequence>
<gene>
    <name evidence="2" type="ORF">RRG08_014316</name>
</gene>
<evidence type="ECO:0000313" key="3">
    <source>
        <dbReference type="Proteomes" id="UP001283361"/>
    </source>
</evidence>
<proteinExistence type="predicted"/>
<dbReference type="Proteomes" id="UP001283361">
    <property type="component" value="Unassembled WGS sequence"/>
</dbReference>
<feature type="region of interest" description="Disordered" evidence="1">
    <location>
        <begin position="18"/>
        <end position="79"/>
    </location>
</feature>
<dbReference type="EMBL" id="JAWDGP010004919">
    <property type="protein sequence ID" value="KAK3761305.1"/>
    <property type="molecule type" value="Genomic_DNA"/>
</dbReference>
<evidence type="ECO:0000256" key="1">
    <source>
        <dbReference type="SAM" id="MobiDB-lite"/>
    </source>
</evidence>
<dbReference type="AlphaFoldDB" id="A0AAE0Z2A7"/>